<proteinExistence type="predicted"/>
<feature type="compositionally biased region" description="Basic residues" evidence="1">
    <location>
        <begin position="283"/>
        <end position="298"/>
    </location>
</feature>
<feature type="compositionally biased region" description="Basic and acidic residues" evidence="1">
    <location>
        <begin position="264"/>
        <end position="275"/>
    </location>
</feature>
<reference evidence="3 4" key="1">
    <citation type="submission" date="2023-05" db="EMBL/GenBank/DDBJ databases">
        <title>A 100% complete, gapless, phased diploid assembly of the Scenedesmus obliquus UTEX 3031 genome.</title>
        <authorList>
            <person name="Biondi T.C."/>
            <person name="Hanschen E.R."/>
            <person name="Kwon T."/>
            <person name="Eng W."/>
            <person name="Kruse C.P.S."/>
            <person name="Koehler S.I."/>
            <person name="Kunde Y."/>
            <person name="Gleasner C.D."/>
            <person name="You Mak K.T."/>
            <person name="Polle J."/>
            <person name="Hovde B.T."/>
            <person name="Starkenburg S.R."/>
        </authorList>
    </citation>
    <scope>NUCLEOTIDE SEQUENCE [LARGE SCALE GENOMIC DNA]</scope>
    <source>
        <strain evidence="3 4">DOE0152z</strain>
    </source>
</reference>
<feature type="signal peptide" evidence="2">
    <location>
        <begin position="1"/>
        <end position="30"/>
    </location>
</feature>
<feature type="region of interest" description="Disordered" evidence="1">
    <location>
        <begin position="206"/>
        <end position="298"/>
    </location>
</feature>
<accession>A0ABY8TKN5</accession>
<name>A0ABY8TKN5_TETOB</name>
<feature type="compositionally biased region" description="Basic residues" evidence="1">
    <location>
        <begin position="221"/>
        <end position="236"/>
    </location>
</feature>
<evidence type="ECO:0000313" key="4">
    <source>
        <dbReference type="Proteomes" id="UP001244341"/>
    </source>
</evidence>
<dbReference type="EMBL" id="CP126208">
    <property type="protein sequence ID" value="WIA08058.1"/>
    <property type="molecule type" value="Genomic_DNA"/>
</dbReference>
<keyword evidence="2" id="KW-0732">Signal</keyword>
<evidence type="ECO:0000256" key="1">
    <source>
        <dbReference type="SAM" id="MobiDB-lite"/>
    </source>
</evidence>
<evidence type="ECO:0000256" key="2">
    <source>
        <dbReference type="SAM" id="SignalP"/>
    </source>
</evidence>
<feature type="chain" id="PRO_5046448336" evidence="2">
    <location>
        <begin position="31"/>
        <end position="298"/>
    </location>
</feature>
<keyword evidence="4" id="KW-1185">Reference proteome</keyword>
<dbReference type="Proteomes" id="UP001244341">
    <property type="component" value="Chromosome 1b"/>
</dbReference>
<gene>
    <name evidence="3" type="ORF">OEZ85_007524</name>
</gene>
<sequence length="298" mass="31970">MSLRSAWSRCRDALAWQALALAFRASQVCGALASTALAVRPPVVFDAYALDPVAGECTDHVCRALGLSDVRALDGLRDAYVVPALTRYVRRHRDPRAFYSIALGQRDVTRAARALLGLARVPRNLTAATFAMAFALFVGGENGRAGGEVTLTDFELDDRPGQGTCVLPFTPVPAARGAPSEAARRVRGCTARAPCRNAARETRYRAGGDGGAARFSGGRRAAARASRRVARGRKAPPRACGAQLRRAVGRARARGAPRAAGGTARRDAARRERGFARAVPPHAARRRRRHARAVPKYR</sequence>
<protein>
    <submittedName>
        <fullName evidence="3">Uncharacterized protein</fullName>
    </submittedName>
</protein>
<organism evidence="3 4">
    <name type="scientific">Tetradesmus obliquus</name>
    <name type="common">Green alga</name>
    <name type="synonym">Acutodesmus obliquus</name>
    <dbReference type="NCBI Taxonomy" id="3088"/>
    <lineage>
        <taxon>Eukaryota</taxon>
        <taxon>Viridiplantae</taxon>
        <taxon>Chlorophyta</taxon>
        <taxon>core chlorophytes</taxon>
        <taxon>Chlorophyceae</taxon>
        <taxon>CS clade</taxon>
        <taxon>Sphaeropleales</taxon>
        <taxon>Scenedesmaceae</taxon>
        <taxon>Tetradesmus</taxon>
    </lineage>
</organism>
<evidence type="ECO:0000313" key="3">
    <source>
        <dbReference type="EMBL" id="WIA08058.1"/>
    </source>
</evidence>